<dbReference type="InterPro" id="IPR029044">
    <property type="entry name" value="Nucleotide-diphossugar_trans"/>
</dbReference>
<evidence type="ECO:0000313" key="11">
    <source>
        <dbReference type="Proteomes" id="UP000266172"/>
    </source>
</evidence>
<dbReference type="Proteomes" id="UP000266172">
    <property type="component" value="Unassembled WGS sequence"/>
</dbReference>
<evidence type="ECO:0000256" key="5">
    <source>
        <dbReference type="ARBA" id="ARBA00022985"/>
    </source>
</evidence>
<evidence type="ECO:0000256" key="4">
    <source>
        <dbReference type="ARBA" id="ARBA00022692"/>
    </source>
</evidence>
<evidence type="ECO:0000256" key="6">
    <source>
        <dbReference type="ARBA" id="ARBA00022989"/>
    </source>
</evidence>
<dbReference type="InterPro" id="IPR050256">
    <property type="entry name" value="Glycosyltransferase_2"/>
</dbReference>
<proteinExistence type="predicted"/>
<dbReference type="AlphaFoldDB" id="A0A395V861"/>
<evidence type="ECO:0000256" key="3">
    <source>
        <dbReference type="ARBA" id="ARBA00022679"/>
    </source>
</evidence>
<evidence type="ECO:0000256" key="1">
    <source>
        <dbReference type="ARBA" id="ARBA00022475"/>
    </source>
</evidence>
<evidence type="ECO:0000256" key="8">
    <source>
        <dbReference type="SAM" id="Phobius"/>
    </source>
</evidence>
<dbReference type="GO" id="GO:0005886">
    <property type="term" value="C:plasma membrane"/>
    <property type="evidence" value="ECO:0007669"/>
    <property type="project" value="TreeGrafter"/>
</dbReference>
<accession>A0A395V861</accession>
<sequence>MYSIVIPCYKSSHTLKKLVTLTTEEMQKMNRGDLEFVLVNDCSPDGGKTLEVLRQLAEENENVRVINLAKNVGQHNAMMAGLRYAKGDTIISMDDDMQTHPSQLPKMFAEYDKGYDVVYGYYPEKKHSLFRNFGSWVNRASVTVLLGKPKEITSSSFWIMRKYVRDSIIEYTGAHTYLLGLILRATQNIKSVPVQHFEREYGQSGYTFKQLIRLWSNIIGFSYKPLQLALVMGNIMAFVAFIATIVIIVRKCMDPTILVGWPSTMVAILFGVGLNLIFMGLIGEYVGRVYLHINREPQYVVRETINVKKETECHE</sequence>
<dbReference type="Gene3D" id="3.90.550.10">
    <property type="entry name" value="Spore Coat Polysaccharide Biosynthesis Protein SpsA, Chain A"/>
    <property type="match status" value="1"/>
</dbReference>
<dbReference type="InterPro" id="IPR001173">
    <property type="entry name" value="Glyco_trans_2-like"/>
</dbReference>
<keyword evidence="3 10" id="KW-0808">Transferase</keyword>
<protein>
    <submittedName>
        <fullName evidence="10">Glycosyltransferase</fullName>
    </submittedName>
</protein>
<evidence type="ECO:0000259" key="9">
    <source>
        <dbReference type="Pfam" id="PF00535"/>
    </source>
</evidence>
<dbReference type="PANTHER" id="PTHR48090">
    <property type="entry name" value="UNDECAPRENYL-PHOSPHATE 4-DEOXY-4-FORMAMIDO-L-ARABINOSE TRANSFERASE-RELATED"/>
    <property type="match status" value="1"/>
</dbReference>
<comment type="caution">
    <text evidence="10">The sequence shown here is derived from an EMBL/GenBank/DDBJ whole genome shotgun (WGS) entry which is preliminary data.</text>
</comment>
<dbReference type="PANTHER" id="PTHR48090:SF3">
    <property type="entry name" value="UNDECAPRENYL-PHOSPHATE 4-DEOXY-4-FORMAMIDO-L-ARABINOSE TRANSFERASE"/>
    <property type="match status" value="1"/>
</dbReference>
<feature type="transmembrane region" description="Helical" evidence="8">
    <location>
        <begin position="228"/>
        <end position="249"/>
    </location>
</feature>
<name>A0A395V861_9FIRM</name>
<dbReference type="SUPFAM" id="SSF53448">
    <property type="entry name" value="Nucleotide-diphospho-sugar transferases"/>
    <property type="match status" value="1"/>
</dbReference>
<feature type="transmembrane region" description="Helical" evidence="8">
    <location>
        <begin position="261"/>
        <end position="282"/>
    </location>
</feature>
<evidence type="ECO:0000256" key="2">
    <source>
        <dbReference type="ARBA" id="ARBA00022676"/>
    </source>
</evidence>
<dbReference type="Pfam" id="PF00535">
    <property type="entry name" value="Glycos_transf_2"/>
    <property type="match status" value="1"/>
</dbReference>
<evidence type="ECO:0000256" key="7">
    <source>
        <dbReference type="ARBA" id="ARBA00023136"/>
    </source>
</evidence>
<dbReference type="GO" id="GO:0099621">
    <property type="term" value="F:undecaprenyl-phosphate 4-deoxy-4-formamido-L-arabinose transferase activity"/>
    <property type="evidence" value="ECO:0007669"/>
    <property type="project" value="TreeGrafter"/>
</dbReference>
<feature type="domain" description="Glycosyltransferase 2-like" evidence="9">
    <location>
        <begin position="3"/>
        <end position="163"/>
    </location>
</feature>
<keyword evidence="1" id="KW-1003">Cell membrane</keyword>
<evidence type="ECO:0000313" key="10">
    <source>
        <dbReference type="EMBL" id="RGS39679.1"/>
    </source>
</evidence>
<organism evidence="10 11">
    <name type="scientific">Roseburia hominis</name>
    <dbReference type="NCBI Taxonomy" id="301301"/>
    <lineage>
        <taxon>Bacteria</taxon>
        <taxon>Bacillati</taxon>
        <taxon>Bacillota</taxon>
        <taxon>Clostridia</taxon>
        <taxon>Lachnospirales</taxon>
        <taxon>Lachnospiraceae</taxon>
        <taxon>Roseburia</taxon>
    </lineage>
</organism>
<keyword evidence="7 8" id="KW-0472">Membrane</keyword>
<keyword evidence="5" id="KW-0448">Lipopolysaccharide biosynthesis</keyword>
<gene>
    <name evidence="10" type="ORF">DWX93_10665</name>
</gene>
<dbReference type="GO" id="GO:0009103">
    <property type="term" value="P:lipopolysaccharide biosynthetic process"/>
    <property type="evidence" value="ECO:0007669"/>
    <property type="project" value="UniProtKB-KW"/>
</dbReference>
<keyword evidence="4 8" id="KW-0812">Transmembrane</keyword>
<reference evidence="10 11" key="1">
    <citation type="submission" date="2018-08" db="EMBL/GenBank/DDBJ databases">
        <title>A genome reference for cultivated species of the human gut microbiota.</title>
        <authorList>
            <person name="Zou Y."/>
            <person name="Xue W."/>
            <person name="Luo G."/>
        </authorList>
    </citation>
    <scope>NUCLEOTIDE SEQUENCE [LARGE SCALE GENOMIC DNA]</scope>
    <source>
        <strain evidence="10 11">AF22-12AC</strain>
    </source>
</reference>
<keyword evidence="2" id="KW-0328">Glycosyltransferase</keyword>
<dbReference type="CDD" id="cd04187">
    <property type="entry name" value="DPM1_like_bac"/>
    <property type="match status" value="1"/>
</dbReference>
<dbReference type="EMBL" id="QRVL01000008">
    <property type="protein sequence ID" value="RGS39679.1"/>
    <property type="molecule type" value="Genomic_DNA"/>
</dbReference>
<dbReference type="RefSeq" id="WP_118097631.1">
    <property type="nucleotide sequence ID" value="NZ_CAUGCI010000007.1"/>
</dbReference>
<keyword evidence="6 8" id="KW-1133">Transmembrane helix</keyword>